<evidence type="ECO:0000313" key="2">
    <source>
        <dbReference type="EMBL" id="KAA1417974.1"/>
    </source>
</evidence>
<keyword evidence="1" id="KW-0472">Membrane</keyword>
<comment type="caution">
    <text evidence="2">The sequence shown here is derived from an EMBL/GenBank/DDBJ whole genome shotgun (WGS) entry which is preliminary data.</text>
</comment>
<dbReference type="AlphaFoldDB" id="A0A5B1LCG9"/>
<keyword evidence="1" id="KW-0812">Transmembrane</keyword>
<dbReference type="RefSeq" id="WP_149729194.1">
    <property type="nucleotide sequence ID" value="NZ_VUJV01000004.1"/>
</dbReference>
<protein>
    <submittedName>
        <fullName evidence="2">Flp family type IVb pilin</fullName>
    </submittedName>
</protein>
<name>A0A5B1LCG9_9ACTN</name>
<feature type="transmembrane region" description="Helical" evidence="1">
    <location>
        <begin position="21"/>
        <end position="46"/>
    </location>
</feature>
<accession>A0A5B1LCG9</accession>
<evidence type="ECO:0000256" key="1">
    <source>
        <dbReference type="SAM" id="Phobius"/>
    </source>
</evidence>
<sequence length="56" mass="6206">MHKPNLLRRTRRLHVRDEVGGSAVEYGILISAVVLVIIAGITLFGLQVSELYANVF</sequence>
<proteinExistence type="predicted"/>
<reference evidence="2 3" key="2">
    <citation type="submission" date="2019-09" db="EMBL/GenBank/DDBJ databases">
        <authorList>
            <person name="Jin C."/>
        </authorList>
    </citation>
    <scope>NUCLEOTIDE SEQUENCE [LARGE SCALE GENOMIC DNA]</scope>
    <source>
        <strain evidence="2 3">BN130099</strain>
    </source>
</reference>
<dbReference type="EMBL" id="VUJV01000004">
    <property type="protein sequence ID" value="KAA1417974.1"/>
    <property type="molecule type" value="Genomic_DNA"/>
</dbReference>
<keyword evidence="1" id="KW-1133">Transmembrane helix</keyword>
<keyword evidence="3" id="KW-1185">Reference proteome</keyword>
<organism evidence="2 3">
    <name type="scientific">Nocardioides humilatus</name>
    <dbReference type="NCBI Taxonomy" id="2607660"/>
    <lineage>
        <taxon>Bacteria</taxon>
        <taxon>Bacillati</taxon>
        <taxon>Actinomycetota</taxon>
        <taxon>Actinomycetes</taxon>
        <taxon>Propionibacteriales</taxon>
        <taxon>Nocardioidaceae</taxon>
        <taxon>Nocardioides</taxon>
    </lineage>
</organism>
<evidence type="ECO:0000313" key="3">
    <source>
        <dbReference type="Proteomes" id="UP000325003"/>
    </source>
</evidence>
<dbReference type="Proteomes" id="UP000325003">
    <property type="component" value="Unassembled WGS sequence"/>
</dbReference>
<gene>
    <name evidence="2" type="ORF">F0U44_15180</name>
</gene>
<reference evidence="2 3" key="1">
    <citation type="submission" date="2019-09" db="EMBL/GenBank/DDBJ databases">
        <title>Nocardioides panacisoli sp. nov., isolated from the soil of a ginseng field.</title>
        <authorList>
            <person name="Cho C."/>
        </authorList>
    </citation>
    <scope>NUCLEOTIDE SEQUENCE [LARGE SCALE GENOMIC DNA]</scope>
    <source>
        <strain evidence="2 3">BN130099</strain>
    </source>
</reference>